<evidence type="ECO:0008006" key="3">
    <source>
        <dbReference type="Google" id="ProtNLM"/>
    </source>
</evidence>
<protein>
    <recommendedName>
        <fullName evidence="3">STAS/SEC14 domain-containing protein</fullName>
    </recommendedName>
</protein>
<gene>
    <name evidence="1" type="ORF">ABDJ40_15005</name>
</gene>
<dbReference type="EMBL" id="JBDPZC010000006">
    <property type="protein sequence ID" value="MEO3714073.1"/>
    <property type="molecule type" value="Genomic_DNA"/>
</dbReference>
<proteinExistence type="predicted"/>
<sequence>MDWNQHGSFHLQWRGDVLVIRYEGVWNEVAARHLHRDASALWARHPAPWAMVGLFEAWEGATPEALKAWLDFFLDAVAHGLGAYAVAMPTTLHASMAEGLRRETSRRVARKDCVDLPDALQWLGSLGYAS</sequence>
<keyword evidence="2" id="KW-1185">Reference proteome</keyword>
<reference evidence="1 2" key="1">
    <citation type="submission" date="2024-05" db="EMBL/GenBank/DDBJ databases">
        <title>Roseateles sp. 2.12 16S ribosomal RNA gene Genome sequencing and assembly.</title>
        <authorList>
            <person name="Woo H."/>
        </authorList>
    </citation>
    <scope>NUCLEOTIDE SEQUENCE [LARGE SCALE GENOMIC DNA]</scope>
    <source>
        <strain evidence="1 2">2.12</strain>
    </source>
</reference>
<evidence type="ECO:0000313" key="2">
    <source>
        <dbReference type="Proteomes" id="UP001462640"/>
    </source>
</evidence>
<dbReference type="Proteomes" id="UP001462640">
    <property type="component" value="Unassembled WGS sequence"/>
</dbReference>
<dbReference type="RefSeq" id="WP_347611046.1">
    <property type="nucleotide sequence ID" value="NZ_JBDPZC010000006.1"/>
</dbReference>
<organism evidence="1 2">
    <name type="scientific">Roseateles flavus</name>
    <dbReference type="NCBI Taxonomy" id="3149041"/>
    <lineage>
        <taxon>Bacteria</taxon>
        <taxon>Pseudomonadati</taxon>
        <taxon>Pseudomonadota</taxon>
        <taxon>Betaproteobacteria</taxon>
        <taxon>Burkholderiales</taxon>
        <taxon>Sphaerotilaceae</taxon>
        <taxon>Roseateles</taxon>
    </lineage>
</organism>
<name>A0ABV0GG69_9BURK</name>
<accession>A0ABV0GG69</accession>
<comment type="caution">
    <text evidence="1">The sequence shown here is derived from an EMBL/GenBank/DDBJ whole genome shotgun (WGS) entry which is preliminary data.</text>
</comment>
<evidence type="ECO:0000313" key="1">
    <source>
        <dbReference type="EMBL" id="MEO3714073.1"/>
    </source>
</evidence>